<feature type="zinc finger region" description="C3H1-type" evidence="4">
    <location>
        <begin position="212"/>
        <end position="238"/>
    </location>
</feature>
<dbReference type="AlphaFoldDB" id="A0AAP0B7P3"/>
<feature type="compositionally biased region" description="Low complexity" evidence="5">
    <location>
        <begin position="177"/>
        <end position="195"/>
    </location>
</feature>
<name>A0AAP0B7P3_9ASPA</name>
<comment type="caution">
    <text evidence="7">The sequence shown here is derived from an EMBL/GenBank/DDBJ whole genome shotgun (WGS) entry which is preliminary data.</text>
</comment>
<feature type="compositionally biased region" description="Polar residues" evidence="5">
    <location>
        <begin position="851"/>
        <end position="860"/>
    </location>
</feature>
<feature type="region of interest" description="Disordered" evidence="5">
    <location>
        <begin position="121"/>
        <end position="207"/>
    </location>
</feature>
<dbReference type="Gene3D" id="3.30.1370.210">
    <property type="match status" value="2"/>
</dbReference>
<evidence type="ECO:0000256" key="5">
    <source>
        <dbReference type="SAM" id="MobiDB-lite"/>
    </source>
</evidence>
<dbReference type="GO" id="GO:0008270">
    <property type="term" value="F:zinc ion binding"/>
    <property type="evidence" value="ECO:0007669"/>
    <property type="project" value="UniProtKB-KW"/>
</dbReference>
<feature type="compositionally biased region" description="Basic and acidic residues" evidence="5">
    <location>
        <begin position="335"/>
        <end position="347"/>
    </location>
</feature>
<dbReference type="SUPFAM" id="SSF90229">
    <property type="entry name" value="CCCH zinc finger"/>
    <property type="match status" value="1"/>
</dbReference>
<evidence type="ECO:0000313" key="7">
    <source>
        <dbReference type="EMBL" id="KAK8931426.1"/>
    </source>
</evidence>
<keyword evidence="8" id="KW-1185">Reference proteome</keyword>
<reference evidence="7 8" key="1">
    <citation type="journal article" date="2022" name="Nat. Plants">
        <title>Genomes of leafy and leafless Platanthera orchids illuminate the evolution of mycoheterotrophy.</title>
        <authorList>
            <person name="Li M.H."/>
            <person name="Liu K.W."/>
            <person name="Li Z."/>
            <person name="Lu H.C."/>
            <person name="Ye Q.L."/>
            <person name="Zhang D."/>
            <person name="Wang J.Y."/>
            <person name="Li Y.F."/>
            <person name="Zhong Z.M."/>
            <person name="Liu X."/>
            <person name="Yu X."/>
            <person name="Liu D.K."/>
            <person name="Tu X.D."/>
            <person name="Liu B."/>
            <person name="Hao Y."/>
            <person name="Liao X.Y."/>
            <person name="Jiang Y.T."/>
            <person name="Sun W.H."/>
            <person name="Chen J."/>
            <person name="Chen Y.Q."/>
            <person name="Ai Y."/>
            <person name="Zhai J.W."/>
            <person name="Wu S.S."/>
            <person name="Zhou Z."/>
            <person name="Hsiao Y.Y."/>
            <person name="Wu W.L."/>
            <person name="Chen Y.Y."/>
            <person name="Lin Y.F."/>
            <person name="Hsu J.L."/>
            <person name="Li C.Y."/>
            <person name="Wang Z.W."/>
            <person name="Zhao X."/>
            <person name="Zhong W.Y."/>
            <person name="Ma X.K."/>
            <person name="Ma L."/>
            <person name="Huang J."/>
            <person name="Chen G.Z."/>
            <person name="Huang M.Z."/>
            <person name="Huang L."/>
            <person name="Peng D.H."/>
            <person name="Luo Y.B."/>
            <person name="Zou S.Q."/>
            <person name="Chen S.P."/>
            <person name="Lan S."/>
            <person name="Tsai W.C."/>
            <person name="Van de Peer Y."/>
            <person name="Liu Z.J."/>
        </authorList>
    </citation>
    <scope>NUCLEOTIDE SEQUENCE [LARGE SCALE GENOMIC DNA]</scope>
    <source>
        <strain evidence="7">Lor287</strain>
    </source>
</reference>
<dbReference type="Proteomes" id="UP001418222">
    <property type="component" value="Unassembled WGS sequence"/>
</dbReference>
<dbReference type="PROSITE" id="PS50103">
    <property type="entry name" value="ZF_C3H1"/>
    <property type="match status" value="3"/>
</dbReference>
<accession>A0AAP0B7P3</accession>
<feature type="region of interest" description="Disordered" evidence="5">
    <location>
        <begin position="323"/>
        <end position="358"/>
    </location>
</feature>
<proteinExistence type="predicted"/>
<feature type="zinc finger region" description="C3H1-type" evidence="4">
    <location>
        <begin position="300"/>
        <end position="327"/>
    </location>
</feature>
<dbReference type="Pfam" id="PF14608">
    <property type="entry name" value="zf-CCCH_2"/>
    <property type="match status" value="1"/>
</dbReference>
<keyword evidence="2 4" id="KW-0863">Zinc-finger</keyword>
<sequence length="1000" mass="112739">MEANCEKVLAAAETVRRRTSKWDVPEEHHVETEIKIDNVLPAKGDDTFMDHTKLDDPRPSLSMDIDESEIYKSANQSGTVSDNIIIQSNVICEMPQNPKQFAPEGECKDEFEKHDLDHVSKKHTIPEDVENQDKQLKGNYETSPGPNERCQRTRSISPIDGRSRLDRKRNRSKSRSRSPPNDSRSKSWSRSRSPSHAYRQSSERWTDTGRMRGMMPFCRDFASGRCRRDDCRFLHEGGGGLRQIGRQYDAGSTDGRGSRSDRVNYSREKLSRRHDDPYKDGRDISESHRGNDNNESPRGYRVPNRCFDFTKGRCQRGASCRYAHHGASSDGGWNARDESKVRSHDRSGTGSGSGNRTQEWQPVYKVPCKFFLENNCRNGERCKFSHQVKPADIPVASSVDSELHDQTAHFAPPLPFNGQMQQIMPSHPQNSHNQFPVLLPMPNSNYFNTSLLNQPSRPLHYELNLQNPDSQVQVQQNLLMQSQNESSYNLNGRIQQNVPPIHIVQNQQDFNTVVPIQQNIHNAQNQPDFSNAGIQQTFPPNHNVQNQPDFNFGIPIQQNVPPSHKAQNQTDFNIGIPIQQNVPPIQQNVPPIQQNVPPIQQNVPPIQQNVRPIRQNVHPIQQNVHQIHKVQNQTDFNLIPIQQNVPPIHKAQNQTDFNLGILIQQNVSPIHKAQNQTDFNLGVPIQQNVPPIHNAQNQPDFNPRVPVQHNVPPTHNVQNQSNFNVGVPSQQNLASDTGHSHQDMASPSHISDAKILMEKNQTSVQQHMALQVADSLEMKPSETNSDIPITNKVVTSEQAAKIIDLSASLAQFFGTAALNSQSTAGMTPQPFLNPDSLSAFAATAAPLPTEVDSSQANSSRPIPLEEKPRIQQVVSSNEREEKKLEAPQINKDQIVQLPSDDEEGKKNGDNRKIKEGKDVKMFKCALIEFVKDMLKPKWKEGQLSKEAHKTIVKKVVDKVCGSLQGPNVPQTQEKIDIYLLSSKPKLSKLVQAYMEKYVKS</sequence>
<feature type="domain" description="C3H1-type" evidence="6">
    <location>
        <begin position="300"/>
        <end position="327"/>
    </location>
</feature>
<evidence type="ECO:0000259" key="6">
    <source>
        <dbReference type="PROSITE" id="PS50103"/>
    </source>
</evidence>
<feature type="compositionally biased region" description="Basic and acidic residues" evidence="5">
    <location>
        <begin position="903"/>
        <end position="912"/>
    </location>
</feature>
<feature type="region of interest" description="Disordered" evidence="5">
    <location>
        <begin position="848"/>
        <end position="912"/>
    </location>
</feature>
<feature type="region of interest" description="Disordered" evidence="5">
    <location>
        <begin position="237"/>
        <end position="302"/>
    </location>
</feature>
<dbReference type="PANTHER" id="PTHR36886">
    <property type="entry name" value="PROTEIN FRIGIDA-ESSENTIAL 1"/>
    <property type="match status" value="1"/>
</dbReference>
<dbReference type="InterPro" id="IPR041367">
    <property type="entry name" value="Znf-CCCH_4"/>
</dbReference>
<dbReference type="Pfam" id="PF18044">
    <property type="entry name" value="zf-CCCH_4"/>
    <property type="match status" value="1"/>
</dbReference>
<keyword evidence="1 4" id="KW-0479">Metal-binding</keyword>
<keyword evidence="3 4" id="KW-0862">Zinc</keyword>
<dbReference type="SMART" id="SM00356">
    <property type="entry name" value="ZnF_C3H1"/>
    <property type="match status" value="3"/>
</dbReference>
<evidence type="ECO:0000256" key="3">
    <source>
        <dbReference type="ARBA" id="ARBA00022833"/>
    </source>
</evidence>
<dbReference type="InterPro" id="IPR052650">
    <property type="entry name" value="Zinc_finger_CCCH"/>
</dbReference>
<feature type="domain" description="C3H1-type" evidence="6">
    <location>
        <begin position="362"/>
        <end position="389"/>
    </location>
</feature>
<evidence type="ECO:0000313" key="8">
    <source>
        <dbReference type="Proteomes" id="UP001418222"/>
    </source>
</evidence>
<feature type="compositionally biased region" description="Basic and acidic residues" evidence="5">
    <location>
        <begin position="256"/>
        <end position="292"/>
    </location>
</feature>
<evidence type="ECO:0000256" key="4">
    <source>
        <dbReference type="PROSITE-ProRule" id="PRU00723"/>
    </source>
</evidence>
<dbReference type="PANTHER" id="PTHR36886:SF8">
    <property type="entry name" value="ZINC FINGER CCCH DOMAIN-CONTAINING PROTEIN 38"/>
    <property type="match status" value="1"/>
</dbReference>
<feature type="domain" description="C3H1-type" evidence="6">
    <location>
        <begin position="212"/>
        <end position="238"/>
    </location>
</feature>
<protein>
    <submittedName>
        <fullName evidence="7">Zinc finger CCCH domain-containing protein 38</fullName>
    </submittedName>
</protein>
<evidence type="ECO:0000256" key="2">
    <source>
        <dbReference type="ARBA" id="ARBA00022771"/>
    </source>
</evidence>
<dbReference type="EMBL" id="JBBWWQ010000014">
    <property type="protein sequence ID" value="KAK8931426.1"/>
    <property type="molecule type" value="Genomic_DNA"/>
</dbReference>
<gene>
    <name evidence="7" type="ORF">KSP39_PZI016934</name>
</gene>
<feature type="zinc finger region" description="C3H1-type" evidence="4">
    <location>
        <begin position="362"/>
        <end position="389"/>
    </location>
</feature>
<feature type="compositionally biased region" description="Basic residues" evidence="5">
    <location>
        <begin position="165"/>
        <end position="176"/>
    </location>
</feature>
<evidence type="ECO:0000256" key="1">
    <source>
        <dbReference type="ARBA" id="ARBA00022723"/>
    </source>
</evidence>
<dbReference type="InterPro" id="IPR000571">
    <property type="entry name" value="Znf_CCCH"/>
</dbReference>
<dbReference type="InterPro" id="IPR036855">
    <property type="entry name" value="Znf_CCCH_sf"/>
</dbReference>
<organism evidence="7 8">
    <name type="scientific">Platanthera zijinensis</name>
    <dbReference type="NCBI Taxonomy" id="2320716"/>
    <lineage>
        <taxon>Eukaryota</taxon>
        <taxon>Viridiplantae</taxon>
        <taxon>Streptophyta</taxon>
        <taxon>Embryophyta</taxon>
        <taxon>Tracheophyta</taxon>
        <taxon>Spermatophyta</taxon>
        <taxon>Magnoliopsida</taxon>
        <taxon>Liliopsida</taxon>
        <taxon>Asparagales</taxon>
        <taxon>Orchidaceae</taxon>
        <taxon>Orchidoideae</taxon>
        <taxon>Orchideae</taxon>
        <taxon>Orchidinae</taxon>
        <taxon>Platanthera</taxon>
    </lineage>
</organism>